<accession>A0A7W9NLH0</accession>
<protein>
    <recommendedName>
        <fullName evidence="3">Sucrase ferredoxin</fullName>
    </recommendedName>
</protein>
<dbReference type="AlphaFoldDB" id="A0A7W9NLH0"/>
<dbReference type="SUPFAM" id="SSF52833">
    <property type="entry name" value="Thioredoxin-like"/>
    <property type="match status" value="1"/>
</dbReference>
<evidence type="ECO:0000313" key="1">
    <source>
        <dbReference type="EMBL" id="MBB5897682.1"/>
    </source>
</evidence>
<dbReference type="RefSeq" id="WP_184870131.1">
    <property type="nucleotide sequence ID" value="NZ_BAAAWY010000039.1"/>
</dbReference>
<evidence type="ECO:0000313" key="2">
    <source>
        <dbReference type="Proteomes" id="UP000585638"/>
    </source>
</evidence>
<dbReference type="Proteomes" id="UP000585638">
    <property type="component" value="Unassembled WGS sequence"/>
</dbReference>
<dbReference type="CDD" id="cd03062">
    <property type="entry name" value="TRX_Fd_Sucrase"/>
    <property type="match status" value="1"/>
</dbReference>
<name>A0A7W9NLH0_9PSEU</name>
<proteinExistence type="predicted"/>
<dbReference type="PIRSF" id="PIRSF035042">
    <property type="entry name" value="UCP035042_thirdx"/>
    <property type="match status" value="1"/>
</dbReference>
<dbReference type="InterPro" id="IPR010350">
    <property type="entry name" value="Aim32/Apd1-like_bac"/>
</dbReference>
<gene>
    <name evidence="1" type="ORF">BJ998_008941</name>
</gene>
<organism evidence="1 2">
    <name type="scientific">Kutzneria kofuensis</name>
    <dbReference type="NCBI Taxonomy" id="103725"/>
    <lineage>
        <taxon>Bacteria</taxon>
        <taxon>Bacillati</taxon>
        <taxon>Actinomycetota</taxon>
        <taxon>Actinomycetes</taxon>
        <taxon>Pseudonocardiales</taxon>
        <taxon>Pseudonocardiaceae</taxon>
        <taxon>Kutzneria</taxon>
    </lineage>
</organism>
<sequence length="294" mass="30738">MHDTSGSCSALSAVLGEPPAGTASVATAWLCIEQPGPWGHDALRDSHFDGALAAELTEHAAGSGVRIVLIRRPGTHADHHHAQPRQVYLASTRPGACWLESTVLTDPKQLLDLDFRAAGAGQHVGLGSQVEESVLLVCTNGRRDVCCAVQGRPLAGALAAANPGRVWETTHTGGHRFAPTAVLLPTGYLHGRVTPADGQRLLDSGDVVLAGNRGRSCWSRPAQVAELAVRELLGEVDAESLSVSADGTVVSHSDGREWAVTVTEHPLPPARPTSCGKAPSVPSAFVADTVIRTR</sequence>
<dbReference type="EMBL" id="JACHIR010000003">
    <property type="protein sequence ID" value="MBB5897682.1"/>
    <property type="molecule type" value="Genomic_DNA"/>
</dbReference>
<dbReference type="Pfam" id="PF06999">
    <property type="entry name" value="Suc_Fer-like"/>
    <property type="match status" value="1"/>
</dbReference>
<reference evidence="1 2" key="1">
    <citation type="submission" date="2020-08" db="EMBL/GenBank/DDBJ databases">
        <title>Sequencing the genomes of 1000 actinobacteria strains.</title>
        <authorList>
            <person name="Klenk H.-P."/>
        </authorList>
    </citation>
    <scope>NUCLEOTIDE SEQUENCE [LARGE SCALE GENOMIC DNA]</scope>
    <source>
        <strain evidence="1 2">DSM 43851</strain>
    </source>
</reference>
<dbReference type="InterPro" id="IPR036249">
    <property type="entry name" value="Thioredoxin-like_sf"/>
</dbReference>
<dbReference type="Gene3D" id="3.40.30.10">
    <property type="entry name" value="Glutaredoxin"/>
    <property type="match status" value="1"/>
</dbReference>
<dbReference type="InterPro" id="IPR009737">
    <property type="entry name" value="Aim32/Apd1-like"/>
</dbReference>
<comment type="caution">
    <text evidence="1">The sequence shown here is derived from an EMBL/GenBank/DDBJ whole genome shotgun (WGS) entry which is preliminary data.</text>
</comment>
<keyword evidence="2" id="KW-1185">Reference proteome</keyword>
<evidence type="ECO:0008006" key="3">
    <source>
        <dbReference type="Google" id="ProtNLM"/>
    </source>
</evidence>